<feature type="region of interest" description="Disordered" evidence="1">
    <location>
        <begin position="1"/>
        <end position="22"/>
    </location>
</feature>
<evidence type="ECO:0000313" key="7">
    <source>
        <dbReference type="Proteomes" id="UP000325113"/>
    </source>
</evidence>
<evidence type="ECO:0000313" key="6">
    <source>
        <dbReference type="Proteomes" id="UP000324907"/>
    </source>
</evidence>
<dbReference type="AlphaFoldDB" id="A0A5A8DMD0"/>
<evidence type="ECO:0000313" key="4">
    <source>
        <dbReference type="EMBL" id="KAA0171491.1"/>
    </source>
</evidence>
<name>A0A5A8DMD0_CAFRO</name>
<gene>
    <name evidence="3" type="ORF">FNF27_06594</name>
    <name evidence="4" type="ORF">FNF28_00703</name>
    <name evidence="2" type="ORF">FNF31_01744</name>
</gene>
<evidence type="ECO:0000313" key="2">
    <source>
        <dbReference type="EMBL" id="KAA0165767.1"/>
    </source>
</evidence>
<proteinExistence type="predicted"/>
<organism evidence="2 7">
    <name type="scientific">Cafeteria roenbergensis</name>
    <name type="common">Marine flagellate</name>
    <dbReference type="NCBI Taxonomy" id="33653"/>
    <lineage>
        <taxon>Eukaryota</taxon>
        <taxon>Sar</taxon>
        <taxon>Stramenopiles</taxon>
        <taxon>Bigyra</taxon>
        <taxon>Opalozoa</taxon>
        <taxon>Bicosoecida</taxon>
        <taxon>Cafeteriaceae</taxon>
        <taxon>Cafeteria</taxon>
    </lineage>
</organism>
<dbReference type="EMBL" id="VLTL01000006">
    <property type="protein sequence ID" value="KAA0171491.1"/>
    <property type="molecule type" value="Genomic_DNA"/>
</dbReference>
<comment type="caution">
    <text evidence="2">The sequence shown here is derived from an EMBL/GenBank/DDBJ whole genome shotgun (WGS) entry which is preliminary data.</text>
</comment>
<dbReference type="OrthoDB" id="426386at2759"/>
<evidence type="ECO:0000313" key="5">
    <source>
        <dbReference type="Proteomes" id="UP000322899"/>
    </source>
</evidence>
<accession>A0A5A8DMD0</accession>
<reference evidence="5 6" key="1">
    <citation type="submission" date="2019-07" db="EMBL/GenBank/DDBJ databases">
        <title>Genomes of Cafeteria roenbergensis.</title>
        <authorList>
            <person name="Fischer M.G."/>
            <person name="Hackl T."/>
            <person name="Roman M."/>
        </authorList>
    </citation>
    <scope>NUCLEOTIDE SEQUENCE [LARGE SCALE GENOMIC DNA]</scope>
    <source>
        <strain evidence="2 7">Cflag</strain>
        <strain evidence="3 5">E4-10P</strain>
        <strain evidence="4 6">RCC970-E3</strain>
    </source>
</reference>
<dbReference type="EMBL" id="VLTO01000060">
    <property type="protein sequence ID" value="KAA0170532.1"/>
    <property type="molecule type" value="Genomic_DNA"/>
</dbReference>
<dbReference type="Proteomes" id="UP000324907">
    <property type="component" value="Unassembled WGS sequence"/>
</dbReference>
<evidence type="ECO:0008006" key="8">
    <source>
        <dbReference type="Google" id="ProtNLM"/>
    </source>
</evidence>
<sequence>MHRSAAAQDGRLAPSEPPPQGPLDRIADQLNKAIDEVPLATLACFVAFDIGTVLVANSGLYLVGATPSAEFAVAYALSRVIKRFRLPIELMMAAPLARAVPALPRVRVIKLMMPGYERPATMPKVTLDRDALRNPGKTLKAMGALALAVVDKYGLAYNFASRFVGLGIVSGLYAMLAAGVDVQGWLEGIGFGDVGTAAGTFGLAVALTSAVYPATVAATAYAAHPLARAVPLLRRKLGGP</sequence>
<dbReference type="Proteomes" id="UP000325113">
    <property type="component" value="Unassembled WGS sequence"/>
</dbReference>
<evidence type="ECO:0000256" key="1">
    <source>
        <dbReference type="SAM" id="MobiDB-lite"/>
    </source>
</evidence>
<evidence type="ECO:0000313" key="3">
    <source>
        <dbReference type="EMBL" id="KAA0170532.1"/>
    </source>
</evidence>
<dbReference type="EMBL" id="VLTM01000011">
    <property type="protein sequence ID" value="KAA0165767.1"/>
    <property type="molecule type" value="Genomic_DNA"/>
</dbReference>
<dbReference type="Proteomes" id="UP000322899">
    <property type="component" value="Unassembled WGS sequence"/>
</dbReference>
<protein>
    <recommendedName>
        <fullName evidence="8">DUF1279 domain-containing protein</fullName>
    </recommendedName>
</protein>